<evidence type="ECO:0000259" key="4">
    <source>
        <dbReference type="PROSITE" id="PS50305"/>
    </source>
</evidence>
<evidence type="ECO:0000313" key="5">
    <source>
        <dbReference type="EMBL" id="OQR69430.1"/>
    </source>
</evidence>
<dbReference type="InterPro" id="IPR026590">
    <property type="entry name" value="Ssirtuin_cat_dom"/>
</dbReference>
<dbReference type="STRING" id="418985.A0A1V9X770"/>
<evidence type="ECO:0000256" key="3">
    <source>
        <dbReference type="PROSITE-ProRule" id="PRU00236"/>
    </source>
</evidence>
<dbReference type="Pfam" id="PF02146">
    <property type="entry name" value="SIR2"/>
    <property type="match status" value="1"/>
</dbReference>
<gene>
    <name evidence="5" type="ORF">BIW11_12265</name>
</gene>
<comment type="caution">
    <text evidence="3">Lacks conserved residue(s) required for the propagation of feature annotation.</text>
</comment>
<dbReference type="EMBL" id="MNPL01021101">
    <property type="protein sequence ID" value="OQR69430.1"/>
    <property type="molecule type" value="Genomic_DNA"/>
</dbReference>
<sequence>MVSASLPFTQCPNLANDALASFEKECKVLGKQFTFITQNVDGLHQRTDSMNVIELHGSLDKISISKSLIPKAGTLENGANTENRFAFQGPASQTLPKALNLAGLA</sequence>
<dbReference type="GO" id="GO:0016740">
    <property type="term" value="F:transferase activity"/>
    <property type="evidence" value="ECO:0007669"/>
    <property type="project" value="UniProtKB-KW"/>
</dbReference>
<evidence type="ECO:0000256" key="1">
    <source>
        <dbReference type="ARBA" id="ARBA00022679"/>
    </source>
</evidence>
<keyword evidence="2" id="KW-0520">NAD</keyword>
<keyword evidence="1" id="KW-0808">Transferase</keyword>
<dbReference type="AlphaFoldDB" id="A0A1V9X770"/>
<dbReference type="InParanoid" id="A0A1V9X770"/>
<keyword evidence="6" id="KW-1185">Reference proteome</keyword>
<dbReference type="InterPro" id="IPR029035">
    <property type="entry name" value="DHS-like_NAD/FAD-binding_dom"/>
</dbReference>
<name>A0A1V9X770_9ACAR</name>
<comment type="caution">
    <text evidence="5">The sequence shown here is derived from an EMBL/GenBank/DDBJ whole genome shotgun (WGS) entry which is preliminary data.</text>
</comment>
<protein>
    <submittedName>
        <fullName evidence="5">NAD-dependent protein deacylase sirtuin-5</fullName>
    </submittedName>
</protein>
<feature type="domain" description="Deacetylase sirtuin-type" evidence="4">
    <location>
        <begin position="1"/>
        <end position="105"/>
    </location>
</feature>
<dbReference type="GO" id="GO:0070403">
    <property type="term" value="F:NAD+ binding"/>
    <property type="evidence" value="ECO:0007669"/>
    <property type="project" value="InterPro"/>
</dbReference>
<dbReference type="OrthoDB" id="424302at2759"/>
<evidence type="ECO:0000313" key="6">
    <source>
        <dbReference type="Proteomes" id="UP000192247"/>
    </source>
</evidence>
<dbReference type="InterPro" id="IPR003000">
    <property type="entry name" value="Sirtuin"/>
</dbReference>
<reference evidence="5 6" key="1">
    <citation type="journal article" date="2017" name="Gigascience">
        <title>Draft genome of the honey bee ectoparasitic mite, Tropilaelaps mercedesae, is shaped by the parasitic life history.</title>
        <authorList>
            <person name="Dong X."/>
            <person name="Armstrong S.D."/>
            <person name="Xia D."/>
            <person name="Makepeace B.L."/>
            <person name="Darby A.C."/>
            <person name="Kadowaki T."/>
        </authorList>
    </citation>
    <scope>NUCLEOTIDE SEQUENCE [LARGE SCALE GENOMIC DNA]</scope>
    <source>
        <strain evidence="5">Wuxi-XJTLU</strain>
    </source>
</reference>
<evidence type="ECO:0000256" key="2">
    <source>
        <dbReference type="ARBA" id="ARBA00023027"/>
    </source>
</evidence>
<dbReference type="SUPFAM" id="SSF52467">
    <property type="entry name" value="DHS-like NAD/FAD-binding domain"/>
    <property type="match status" value="1"/>
</dbReference>
<dbReference type="Proteomes" id="UP000192247">
    <property type="component" value="Unassembled WGS sequence"/>
</dbReference>
<dbReference type="Gene3D" id="3.40.50.1220">
    <property type="entry name" value="TPP-binding domain"/>
    <property type="match status" value="1"/>
</dbReference>
<organism evidence="5 6">
    <name type="scientific">Tropilaelaps mercedesae</name>
    <dbReference type="NCBI Taxonomy" id="418985"/>
    <lineage>
        <taxon>Eukaryota</taxon>
        <taxon>Metazoa</taxon>
        <taxon>Ecdysozoa</taxon>
        <taxon>Arthropoda</taxon>
        <taxon>Chelicerata</taxon>
        <taxon>Arachnida</taxon>
        <taxon>Acari</taxon>
        <taxon>Parasitiformes</taxon>
        <taxon>Mesostigmata</taxon>
        <taxon>Gamasina</taxon>
        <taxon>Dermanyssoidea</taxon>
        <taxon>Laelapidae</taxon>
        <taxon>Tropilaelaps</taxon>
    </lineage>
</organism>
<dbReference type="PROSITE" id="PS50305">
    <property type="entry name" value="SIRTUIN"/>
    <property type="match status" value="1"/>
</dbReference>
<accession>A0A1V9X770</accession>
<proteinExistence type="predicted"/>